<gene>
    <name evidence="2" type="primary">LOC106772890</name>
</gene>
<dbReference type="AlphaFoldDB" id="A0A1S3V9X0"/>
<dbReference type="GO" id="GO:0070300">
    <property type="term" value="F:phosphatidic acid binding"/>
    <property type="evidence" value="ECO:0007669"/>
    <property type="project" value="InterPro"/>
</dbReference>
<dbReference type="KEGG" id="vra:106772890"/>
<dbReference type="GO" id="GO:0009941">
    <property type="term" value="C:chloroplast envelope"/>
    <property type="evidence" value="ECO:0007669"/>
    <property type="project" value="TreeGrafter"/>
</dbReference>
<keyword evidence="1" id="KW-1185">Reference proteome</keyword>
<organism evidence="1 2">
    <name type="scientific">Vigna radiata var. radiata</name>
    <name type="common">Mung bean</name>
    <name type="synonym">Phaseolus aureus</name>
    <dbReference type="NCBI Taxonomy" id="3916"/>
    <lineage>
        <taxon>Eukaryota</taxon>
        <taxon>Viridiplantae</taxon>
        <taxon>Streptophyta</taxon>
        <taxon>Embryophyta</taxon>
        <taxon>Tracheophyta</taxon>
        <taxon>Spermatophyta</taxon>
        <taxon>Magnoliopsida</taxon>
        <taxon>eudicotyledons</taxon>
        <taxon>Gunneridae</taxon>
        <taxon>Pentapetalae</taxon>
        <taxon>rosids</taxon>
        <taxon>fabids</taxon>
        <taxon>Fabales</taxon>
        <taxon>Fabaceae</taxon>
        <taxon>Papilionoideae</taxon>
        <taxon>50 kb inversion clade</taxon>
        <taxon>NPAAA clade</taxon>
        <taxon>indigoferoid/millettioid clade</taxon>
        <taxon>Phaseoleae</taxon>
        <taxon>Vigna</taxon>
    </lineage>
</organism>
<dbReference type="Proteomes" id="UP000087766">
    <property type="component" value="Chromosome 9"/>
</dbReference>
<evidence type="ECO:0000313" key="2">
    <source>
        <dbReference type="RefSeq" id="XP_014514997.1"/>
    </source>
</evidence>
<dbReference type="GeneID" id="106772890"/>
<protein>
    <submittedName>
        <fullName evidence="2">Protein TRIGALACTOSYLDIACYLGLYCEROL 4, chloroplastic</fullName>
    </submittedName>
</protein>
<proteinExistence type="predicted"/>
<name>A0A1S3V9X0_VIGRR</name>
<dbReference type="GO" id="GO:0034196">
    <property type="term" value="P:acylglycerol transport"/>
    <property type="evidence" value="ECO:0007669"/>
    <property type="project" value="InterPro"/>
</dbReference>
<reference evidence="1" key="1">
    <citation type="journal article" date="2014" name="Nat. Commun.">
        <title>Genome sequence of mungbean and insights into evolution within Vigna species.</title>
        <authorList>
            <person name="Kang Y.J."/>
            <person name="Kim S.K."/>
            <person name="Kim M.Y."/>
            <person name="Lestari P."/>
            <person name="Kim K.H."/>
            <person name="Ha B.K."/>
            <person name="Jun T.H."/>
            <person name="Hwang W.J."/>
            <person name="Lee T."/>
            <person name="Lee J."/>
            <person name="Shim S."/>
            <person name="Yoon M.Y."/>
            <person name="Jang Y.E."/>
            <person name="Han K.S."/>
            <person name="Taeprayoon P."/>
            <person name="Yoon N."/>
            <person name="Somta P."/>
            <person name="Tanya P."/>
            <person name="Kim K.S."/>
            <person name="Gwag J.G."/>
            <person name="Moon J.K."/>
            <person name="Lee Y.H."/>
            <person name="Park B.S."/>
            <person name="Bombarely A."/>
            <person name="Doyle J.J."/>
            <person name="Jackson S.A."/>
            <person name="Schafleitner R."/>
            <person name="Srinives P."/>
            <person name="Varshney R.K."/>
            <person name="Lee S.H."/>
        </authorList>
    </citation>
    <scope>NUCLEOTIDE SEQUENCE [LARGE SCALE GENOMIC DNA]</scope>
    <source>
        <strain evidence="1">cv. VC1973A</strain>
    </source>
</reference>
<accession>A0A1S3V9X0</accession>
<dbReference type="OrthoDB" id="512148at2759"/>
<dbReference type="InterPro" id="IPR044160">
    <property type="entry name" value="TGD4-like"/>
</dbReference>
<reference evidence="2" key="2">
    <citation type="submission" date="2025-08" db="UniProtKB">
        <authorList>
            <consortium name="RefSeq"/>
        </authorList>
    </citation>
    <scope>IDENTIFICATION</scope>
    <source>
        <tissue evidence="2">Leaf</tissue>
    </source>
</reference>
<sequence length="453" mass="50048">MARLKTAIDSAFWDLNLASPQCHDGWVKSVPGDPFPVEASVASKVLRPQQFSFLQNELPFPIVAPFLSPTSPKDLGSFGLQALLLKLSSSRWWLTMTGQFRPRKLIVGVKNEISKAEDFDLSTVKDVAKHFVDKALFSLGLTFQYAFSPSTSVLFGIEGHGEKAKLRRKVMVYHKLPDHDLTLEAAWPQLFLDHKGKYWDVPESLSVDLSSLLSESGIRWRVGLHKNGGNPQQVNATDGKPPLSLLPGLSLKSAVSYEKIYYFWRDKGTVEQGNEDVVPYDVRLNEPHSAVFGVTGGTFTFNGSSFSGSTSTEDLGVSTSKGFQFFGDVFGSVGYSFQRGKFTKKYGDLTRVDARLDISSASASAKKILNGSRADVGEQLPASPRLNLIFQQQVAGPVVFRADSRIAVENGLAVEDLICSLSYSLKSFESGKVLAWYSPKRKEGMVELRMYEF</sequence>
<dbReference type="PANTHER" id="PTHR34954">
    <property type="entry name" value="EXPRESSED PROTEIN"/>
    <property type="match status" value="1"/>
</dbReference>
<evidence type="ECO:0000313" key="1">
    <source>
        <dbReference type="Proteomes" id="UP000087766"/>
    </source>
</evidence>
<dbReference type="PANTHER" id="PTHR34954:SF3">
    <property type="entry name" value="EXPRESSED PROTEIN"/>
    <property type="match status" value="1"/>
</dbReference>
<dbReference type="RefSeq" id="XP_014514997.1">
    <property type="nucleotide sequence ID" value="XM_014659511.2"/>
</dbReference>
<dbReference type="STRING" id="3916.A0A1S3V9X0"/>
<dbReference type="GO" id="GO:1990052">
    <property type="term" value="P:ER to chloroplast lipid transport"/>
    <property type="evidence" value="ECO:0007669"/>
    <property type="project" value="InterPro"/>
</dbReference>